<keyword evidence="9 11" id="KW-0627">Porphyrin biosynthesis</keyword>
<proteinExistence type="inferred from homology"/>
<dbReference type="PANTHER" id="PTHR42923">
    <property type="entry name" value="PROTOPORPHYRINOGEN OXIDASE"/>
    <property type="match status" value="1"/>
</dbReference>
<dbReference type="GO" id="GO:0005743">
    <property type="term" value="C:mitochondrial inner membrane"/>
    <property type="evidence" value="ECO:0007669"/>
    <property type="project" value="UniProtKB-SubCell"/>
</dbReference>
<evidence type="ECO:0000256" key="10">
    <source>
        <dbReference type="ARBA" id="ARBA00047554"/>
    </source>
</evidence>
<dbReference type="OrthoDB" id="438553at2759"/>
<reference evidence="13" key="1">
    <citation type="submission" date="2022-11" db="EMBL/GenBank/DDBJ databases">
        <authorList>
            <person name="Petersen C."/>
        </authorList>
    </citation>
    <scope>NUCLEOTIDE SEQUENCE</scope>
    <source>
        <strain evidence="13">IBT 21917</strain>
    </source>
</reference>
<dbReference type="GO" id="GO:0004729">
    <property type="term" value="F:oxygen-dependent protoporphyrinogen oxidase activity"/>
    <property type="evidence" value="ECO:0007669"/>
    <property type="project" value="UniProtKB-UniRule"/>
</dbReference>
<comment type="function">
    <text evidence="1 11">Catalyzes the 6-electron oxidation of protoporphyrinogen-IX to form protoporphyrin-IX.</text>
</comment>
<dbReference type="EC" id="1.3.3.4" evidence="4 11"/>
<evidence type="ECO:0000256" key="4">
    <source>
        <dbReference type="ARBA" id="ARBA00012867"/>
    </source>
</evidence>
<keyword evidence="7 11" id="KW-0560">Oxidoreductase</keyword>
<keyword evidence="14" id="KW-1185">Reference proteome</keyword>
<reference evidence="13" key="2">
    <citation type="journal article" date="2023" name="IMA Fungus">
        <title>Comparative genomic study of the Penicillium genus elucidates a diverse pangenome and 15 lateral gene transfer events.</title>
        <authorList>
            <person name="Petersen C."/>
            <person name="Sorensen T."/>
            <person name="Nielsen M.R."/>
            <person name="Sondergaard T.E."/>
            <person name="Sorensen J.L."/>
            <person name="Fitzpatrick D.A."/>
            <person name="Frisvad J.C."/>
            <person name="Nielsen K.L."/>
        </authorList>
    </citation>
    <scope>NUCLEOTIDE SEQUENCE</scope>
    <source>
        <strain evidence="13">IBT 21917</strain>
    </source>
</reference>
<dbReference type="InterPro" id="IPR004572">
    <property type="entry name" value="Protoporphyrinogen_oxidase"/>
</dbReference>
<evidence type="ECO:0000256" key="6">
    <source>
        <dbReference type="ARBA" id="ARBA00022827"/>
    </source>
</evidence>
<keyword evidence="6 11" id="KW-0274">FAD</keyword>
<comment type="catalytic activity">
    <reaction evidence="10 11">
        <text>protoporphyrinogen IX + 3 O2 = protoporphyrin IX + 3 H2O2</text>
        <dbReference type="Rhea" id="RHEA:25576"/>
        <dbReference type="ChEBI" id="CHEBI:15379"/>
        <dbReference type="ChEBI" id="CHEBI:16240"/>
        <dbReference type="ChEBI" id="CHEBI:57306"/>
        <dbReference type="ChEBI" id="CHEBI:57307"/>
        <dbReference type="EC" id="1.3.3.4"/>
    </reaction>
</comment>
<dbReference type="InterPro" id="IPR036188">
    <property type="entry name" value="FAD/NAD-bd_sf"/>
</dbReference>
<feature type="domain" description="Amine oxidase" evidence="12">
    <location>
        <begin position="36"/>
        <end position="575"/>
    </location>
</feature>
<dbReference type="SUPFAM" id="SSF51905">
    <property type="entry name" value="FAD/NAD(P)-binding domain"/>
    <property type="match status" value="1"/>
</dbReference>
<dbReference type="PANTHER" id="PTHR42923:SF3">
    <property type="entry name" value="PROTOPORPHYRINOGEN OXIDASE"/>
    <property type="match status" value="1"/>
</dbReference>
<dbReference type="Gene3D" id="3.50.50.60">
    <property type="entry name" value="FAD/NAD(P)-binding domain"/>
    <property type="match status" value="1"/>
</dbReference>
<evidence type="ECO:0000256" key="1">
    <source>
        <dbReference type="ARBA" id="ARBA00002600"/>
    </source>
</evidence>
<dbReference type="AlphaFoldDB" id="A0A9W9LFJ2"/>
<evidence type="ECO:0000256" key="9">
    <source>
        <dbReference type="ARBA" id="ARBA00023244"/>
    </source>
</evidence>
<organism evidence="13 14">
    <name type="scientific">Penicillium capsulatum</name>
    <dbReference type="NCBI Taxonomy" id="69766"/>
    <lineage>
        <taxon>Eukaryota</taxon>
        <taxon>Fungi</taxon>
        <taxon>Dikarya</taxon>
        <taxon>Ascomycota</taxon>
        <taxon>Pezizomycotina</taxon>
        <taxon>Eurotiomycetes</taxon>
        <taxon>Eurotiomycetidae</taxon>
        <taxon>Eurotiales</taxon>
        <taxon>Aspergillaceae</taxon>
        <taxon>Penicillium</taxon>
    </lineage>
</organism>
<comment type="cofactor">
    <cofactor evidence="11">
        <name>FAD</name>
        <dbReference type="ChEBI" id="CHEBI:57692"/>
    </cofactor>
    <text evidence="11">Binds 1 FAD per subunit.</text>
</comment>
<keyword evidence="8 11" id="KW-0350">Heme biosynthesis</keyword>
<gene>
    <name evidence="13" type="ORF">N7492_007974</name>
</gene>
<evidence type="ECO:0000256" key="8">
    <source>
        <dbReference type="ARBA" id="ARBA00023133"/>
    </source>
</evidence>
<dbReference type="GO" id="GO:0006782">
    <property type="term" value="P:protoporphyrinogen IX biosynthetic process"/>
    <property type="evidence" value="ECO:0007669"/>
    <property type="project" value="UniProtKB-UniRule"/>
</dbReference>
<dbReference type="SUPFAM" id="SSF54373">
    <property type="entry name" value="FAD-linked reductases, C-terminal domain"/>
    <property type="match status" value="1"/>
</dbReference>
<keyword evidence="5 11" id="KW-0285">Flavoprotein</keyword>
<dbReference type="InterPro" id="IPR002937">
    <property type="entry name" value="Amino_oxidase"/>
</dbReference>
<dbReference type="EMBL" id="JAPQKO010000006">
    <property type="protein sequence ID" value="KAJ5155171.1"/>
    <property type="molecule type" value="Genomic_DNA"/>
</dbReference>
<accession>A0A9W9LFJ2</accession>
<name>A0A9W9LFJ2_9EURO</name>
<evidence type="ECO:0000256" key="7">
    <source>
        <dbReference type="ARBA" id="ARBA00023002"/>
    </source>
</evidence>
<evidence type="ECO:0000256" key="2">
    <source>
        <dbReference type="ARBA" id="ARBA00005073"/>
    </source>
</evidence>
<evidence type="ECO:0000313" key="14">
    <source>
        <dbReference type="Proteomes" id="UP001146351"/>
    </source>
</evidence>
<evidence type="ECO:0000256" key="11">
    <source>
        <dbReference type="RuleBase" id="RU367069"/>
    </source>
</evidence>
<dbReference type="Pfam" id="PF01593">
    <property type="entry name" value="Amino_oxidase"/>
    <property type="match status" value="1"/>
</dbReference>
<evidence type="ECO:0000259" key="12">
    <source>
        <dbReference type="Pfam" id="PF01593"/>
    </source>
</evidence>
<comment type="subcellular location">
    <subcellularLocation>
        <location evidence="11">Mitochondrion inner membrane</location>
    </subcellularLocation>
</comment>
<protein>
    <recommendedName>
        <fullName evidence="4 11">Protoporphyrinogen oxidase</fullName>
        <ecNumber evidence="4 11">1.3.3.4</ecNumber>
    </recommendedName>
</protein>
<comment type="pathway">
    <text evidence="2 11">Porphyrin-containing compound metabolism; protoporphyrin-IX biosynthesis; protoporphyrin-IX from protoporphyrinogen-IX: step 1/1.</text>
</comment>
<dbReference type="InterPro" id="IPR050464">
    <property type="entry name" value="Zeta_carotene_desat/Oxidored"/>
</dbReference>
<comment type="caution">
    <text evidence="13">The sequence shown here is derived from an EMBL/GenBank/DDBJ whole genome shotgun (WGS) entry which is preliminary data.</text>
</comment>
<comment type="similarity">
    <text evidence="3 11">Belongs to the protoporphyrinogen/coproporphyrinogen oxidase family. Protoporphyrinogen oxidase subfamily.</text>
</comment>
<dbReference type="Proteomes" id="UP001146351">
    <property type="component" value="Unassembled WGS sequence"/>
</dbReference>
<dbReference type="NCBIfam" id="TIGR00562">
    <property type="entry name" value="proto_IX_ox"/>
    <property type="match status" value="1"/>
</dbReference>
<sequence>MRTPCISKSLRIGRRSLASLPTQQRAYNAAVVGGGITGLTATWQLAQDPQCSRITLYEKSPRLGGWLDSETVPVEGGNVVFEYGPRTLRSALPGSLPLLYLVITTPMDPSSNPIDSLTDVGTKCANVGLFDELICTSRRSPAALNRFIYYPDRLVRLPMPDPSLPFLSNVQNFLQTLKEPLFDGFVPGVLLEHTKPARMPHQWQEDESVASFISRRFNSKIADNLVSAMMHGIYSGDIDKLSAQTILGPMRNLEDGGILYSALMKAFMRQRARIMDDYLAVDAISDSRQAFNFQGDILEVVKKSSTFTFKGGVQQLAQGIAAALTASGKVDVKTDSEIQSISKSRDSDVLTVQCPTSGSQAYDHVIATLPTPALTKLLGPTNLPNQSVPNRTLQKLQGHDYATTVMVVNLYYPDPKLLSIDGFGYLIPRSIPVDHNPEFGLGVIFASASSSGEAPRSPYATVTQDSVAGTKLTVMLGGHYWDGWQESDLPDHDSAVRMARTMLQRHLGITDTPTVARSRLQRNAIPQYTVGHLDRMYDLSKTVKADFNQRLVLAGNWYNGIGVGECVRQGILAATHGIRKRELQVYSPAMCPWKDFDHWDWDMRGGIATAPVRLVDV</sequence>
<evidence type="ECO:0000256" key="5">
    <source>
        <dbReference type="ARBA" id="ARBA00022630"/>
    </source>
</evidence>
<evidence type="ECO:0000313" key="13">
    <source>
        <dbReference type="EMBL" id="KAJ5155171.1"/>
    </source>
</evidence>
<evidence type="ECO:0000256" key="3">
    <source>
        <dbReference type="ARBA" id="ARBA00010551"/>
    </source>
</evidence>